<accession>A0A3D8J6H9</accession>
<keyword evidence="3" id="KW-1185">Reference proteome</keyword>
<keyword evidence="1" id="KW-0472">Membrane</keyword>
<dbReference type="Proteomes" id="UP000256424">
    <property type="component" value="Unassembled WGS sequence"/>
</dbReference>
<sequence>MTYSFTKPTTKHIFKLATKIWVFYIGVALGILIYFRVFLLLQIEDLKEEQELMKIEQEYIKKANDTLTKEGERLYYELDVVSQIKNHDEKLRTQIQNILNMIPNQVAISEIKFENNRLFIRGITASKELFETSLQSQLRAVYSKSEASFYELPSGWYNFESVSQTSDDDGLLQRIQ</sequence>
<organism evidence="2 3">
    <name type="scientific">Helicobacter aurati</name>
    <dbReference type="NCBI Taxonomy" id="137778"/>
    <lineage>
        <taxon>Bacteria</taxon>
        <taxon>Pseudomonadati</taxon>
        <taxon>Campylobacterota</taxon>
        <taxon>Epsilonproteobacteria</taxon>
        <taxon>Campylobacterales</taxon>
        <taxon>Helicobacteraceae</taxon>
        <taxon>Helicobacter</taxon>
    </lineage>
</organism>
<feature type="transmembrane region" description="Helical" evidence="1">
    <location>
        <begin position="20"/>
        <end position="41"/>
    </location>
</feature>
<keyword evidence="1" id="KW-1133">Transmembrane helix</keyword>
<gene>
    <name evidence="2" type="ORF">CQA66_04100</name>
</gene>
<keyword evidence="1" id="KW-0812">Transmembrane</keyword>
<dbReference type="AlphaFoldDB" id="A0A3D8J6H9"/>
<evidence type="ECO:0000256" key="1">
    <source>
        <dbReference type="SAM" id="Phobius"/>
    </source>
</evidence>
<reference evidence="2 3" key="1">
    <citation type="submission" date="2018-04" db="EMBL/GenBank/DDBJ databases">
        <title>Novel Campyloabacter and Helicobacter Species and Strains.</title>
        <authorList>
            <person name="Mannion A.J."/>
            <person name="Shen Z."/>
            <person name="Fox J.G."/>
        </authorList>
    </citation>
    <scope>NUCLEOTIDE SEQUENCE [LARGE SCALE GENOMIC DNA]</scope>
    <source>
        <strain evidence="2 3">MIT 97-5075</strain>
    </source>
</reference>
<dbReference type="EMBL" id="NXLW01000006">
    <property type="protein sequence ID" value="RDU72504.1"/>
    <property type="molecule type" value="Genomic_DNA"/>
</dbReference>
<name>A0A3D8J6H9_9HELI</name>
<evidence type="ECO:0000313" key="2">
    <source>
        <dbReference type="EMBL" id="RDU72504.1"/>
    </source>
</evidence>
<comment type="caution">
    <text evidence="2">The sequence shown here is derived from an EMBL/GenBank/DDBJ whole genome shotgun (WGS) entry which is preliminary data.</text>
</comment>
<dbReference type="RefSeq" id="WP_104763489.1">
    <property type="nucleotide sequence ID" value="NZ_FZPM01000025.1"/>
</dbReference>
<evidence type="ECO:0008006" key="4">
    <source>
        <dbReference type="Google" id="ProtNLM"/>
    </source>
</evidence>
<evidence type="ECO:0000313" key="3">
    <source>
        <dbReference type="Proteomes" id="UP000256424"/>
    </source>
</evidence>
<proteinExistence type="predicted"/>
<dbReference type="OrthoDB" id="5372783at2"/>
<protein>
    <recommendedName>
        <fullName evidence="4">Fimbrial assembly protein</fullName>
    </recommendedName>
</protein>